<reference evidence="1" key="1">
    <citation type="submission" date="2019-08" db="EMBL/GenBank/DDBJ databases">
        <authorList>
            <person name="Kucharzyk K."/>
            <person name="Murdoch R.W."/>
            <person name="Higgins S."/>
            <person name="Loffler F."/>
        </authorList>
    </citation>
    <scope>NUCLEOTIDE SEQUENCE</scope>
</reference>
<sequence>MHDLLRVGPSHRRDDPAVEAVQGQVEQRDVHHHRGPFDQRLVGRVIDKQGERRQVVGVVGTGQPLAEAEAEAVRQPDRQLRLRGSLMASTRAAVIAEDARGVQLPGQIFGNRRGDLVTLRPQRHRIAARLEHRVAEAEDRLGGLIVQMGRELAGHHAFEQQQGAMIGRVEPRVDDVDEPPDVDCLQGAGTEARPWCQPALVSRRHSHEQSLTRWR</sequence>
<dbReference type="EMBL" id="VSSQ01022003">
    <property type="protein sequence ID" value="MPM67989.1"/>
    <property type="molecule type" value="Genomic_DNA"/>
</dbReference>
<name>A0A645BRD7_9ZZZZ</name>
<organism evidence="1">
    <name type="scientific">bioreactor metagenome</name>
    <dbReference type="NCBI Taxonomy" id="1076179"/>
    <lineage>
        <taxon>unclassified sequences</taxon>
        <taxon>metagenomes</taxon>
        <taxon>ecological metagenomes</taxon>
    </lineage>
</organism>
<accession>A0A645BRD7</accession>
<comment type="caution">
    <text evidence="1">The sequence shown here is derived from an EMBL/GenBank/DDBJ whole genome shotgun (WGS) entry which is preliminary data.</text>
</comment>
<proteinExistence type="predicted"/>
<gene>
    <name evidence="1" type="ORF">SDC9_114915</name>
</gene>
<evidence type="ECO:0000313" key="1">
    <source>
        <dbReference type="EMBL" id="MPM67989.1"/>
    </source>
</evidence>
<dbReference type="AlphaFoldDB" id="A0A645BRD7"/>
<protein>
    <submittedName>
        <fullName evidence="1">Uncharacterized protein</fullName>
    </submittedName>
</protein>